<evidence type="ECO:0000256" key="11">
    <source>
        <dbReference type="ARBA" id="ARBA00022989"/>
    </source>
</evidence>
<dbReference type="GO" id="GO:0004673">
    <property type="term" value="F:protein histidine kinase activity"/>
    <property type="evidence" value="ECO:0007669"/>
    <property type="project" value="UniProtKB-EC"/>
</dbReference>
<keyword evidence="10" id="KW-0067">ATP-binding</keyword>
<feature type="domain" description="Histidine kinase" evidence="15">
    <location>
        <begin position="212"/>
        <end position="416"/>
    </location>
</feature>
<dbReference type="InterPro" id="IPR036097">
    <property type="entry name" value="HisK_dim/P_sf"/>
</dbReference>
<feature type="transmembrane region" description="Helical" evidence="14">
    <location>
        <begin position="75"/>
        <end position="96"/>
    </location>
</feature>
<dbReference type="Pfam" id="PF07694">
    <property type="entry name" value="5TM-5TMR_LYT"/>
    <property type="match status" value="1"/>
</dbReference>
<keyword evidence="12" id="KW-0902">Two-component regulatory system</keyword>
<feature type="transmembrane region" description="Helical" evidence="14">
    <location>
        <begin position="135"/>
        <end position="156"/>
    </location>
</feature>
<evidence type="ECO:0000256" key="12">
    <source>
        <dbReference type="ARBA" id="ARBA00023012"/>
    </source>
</evidence>
<dbReference type="GO" id="GO:0000160">
    <property type="term" value="P:phosphorelay signal transduction system"/>
    <property type="evidence" value="ECO:0007669"/>
    <property type="project" value="UniProtKB-KW"/>
</dbReference>
<evidence type="ECO:0000256" key="7">
    <source>
        <dbReference type="ARBA" id="ARBA00022692"/>
    </source>
</evidence>
<evidence type="ECO:0000259" key="15">
    <source>
        <dbReference type="PROSITE" id="PS50109"/>
    </source>
</evidence>
<evidence type="ECO:0000256" key="8">
    <source>
        <dbReference type="ARBA" id="ARBA00022741"/>
    </source>
</evidence>
<keyword evidence="13 14" id="KW-0472">Membrane</keyword>
<evidence type="ECO:0000313" key="16">
    <source>
        <dbReference type="EMBL" id="MED5051385.1"/>
    </source>
</evidence>
<comment type="subcellular location">
    <subcellularLocation>
        <location evidence="2">Cell membrane</location>
        <topology evidence="2">Multi-pass membrane protein</topology>
    </subcellularLocation>
</comment>
<dbReference type="InterPro" id="IPR011620">
    <property type="entry name" value="Sig_transdc_His_kinase_LytS_TM"/>
</dbReference>
<dbReference type="GO" id="GO:0005886">
    <property type="term" value="C:plasma membrane"/>
    <property type="evidence" value="ECO:0007669"/>
    <property type="project" value="UniProtKB-SubCell"/>
</dbReference>
<feature type="transmembrane region" description="Helical" evidence="14">
    <location>
        <begin position="9"/>
        <end position="27"/>
    </location>
</feature>
<keyword evidence="8" id="KW-0547">Nucleotide-binding</keyword>
<dbReference type="EMBL" id="JARTLI010000005">
    <property type="protein sequence ID" value="MED5051385.1"/>
    <property type="molecule type" value="Genomic_DNA"/>
</dbReference>
<evidence type="ECO:0000313" key="17">
    <source>
        <dbReference type="Proteomes" id="UP001339962"/>
    </source>
</evidence>
<dbReference type="SMART" id="SM00388">
    <property type="entry name" value="HisKA"/>
    <property type="match status" value="1"/>
</dbReference>
<dbReference type="PRINTS" id="PR00344">
    <property type="entry name" value="BCTRLSENSOR"/>
</dbReference>
<dbReference type="EC" id="2.7.13.3" evidence="3"/>
<comment type="catalytic activity">
    <reaction evidence="1">
        <text>ATP + protein L-histidine = ADP + protein N-phospho-L-histidine.</text>
        <dbReference type="EC" id="2.7.13.3"/>
    </reaction>
</comment>
<evidence type="ECO:0000256" key="9">
    <source>
        <dbReference type="ARBA" id="ARBA00022777"/>
    </source>
</evidence>
<dbReference type="InterPro" id="IPR003594">
    <property type="entry name" value="HATPase_dom"/>
</dbReference>
<gene>
    <name evidence="16" type="ORF">P9850_05850</name>
</gene>
<dbReference type="GO" id="GO:0005524">
    <property type="term" value="F:ATP binding"/>
    <property type="evidence" value="ECO:0007669"/>
    <property type="project" value="UniProtKB-KW"/>
</dbReference>
<dbReference type="PANTHER" id="PTHR43065">
    <property type="entry name" value="SENSOR HISTIDINE KINASE"/>
    <property type="match status" value="1"/>
</dbReference>
<dbReference type="InterPro" id="IPR003661">
    <property type="entry name" value="HisK_dim/P_dom"/>
</dbReference>
<dbReference type="SUPFAM" id="SSF47384">
    <property type="entry name" value="Homodimeric domain of signal transducing histidine kinase"/>
    <property type="match status" value="1"/>
</dbReference>
<dbReference type="Pfam" id="PF02518">
    <property type="entry name" value="HATPase_c"/>
    <property type="match status" value="1"/>
</dbReference>
<dbReference type="PANTHER" id="PTHR43065:SF46">
    <property type="entry name" value="C4-DICARBOXYLATE TRANSPORT SENSOR PROTEIN DCTB"/>
    <property type="match status" value="1"/>
</dbReference>
<keyword evidence="5" id="KW-0597">Phosphoprotein</keyword>
<keyword evidence="7 14" id="KW-0812">Transmembrane</keyword>
<dbReference type="CDD" id="cd00082">
    <property type="entry name" value="HisKA"/>
    <property type="match status" value="1"/>
</dbReference>
<accession>A0ABD5IUD6</accession>
<comment type="caution">
    <text evidence="16">The sequence shown here is derived from an EMBL/GenBank/DDBJ whole genome shotgun (WGS) entry which is preliminary data.</text>
</comment>
<dbReference type="InterPro" id="IPR004358">
    <property type="entry name" value="Sig_transdc_His_kin-like_C"/>
</dbReference>
<evidence type="ECO:0000256" key="1">
    <source>
        <dbReference type="ARBA" id="ARBA00000085"/>
    </source>
</evidence>
<feature type="transmembrane region" description="Helical" evidence="14">
    <location>
        <begin position="42"/>
        <end position="63"/>
    </location>
</feature>
<keyword evidence="4" id="KW-1003">Cell membrane</keyword>
<protein>
    <recommendedName>
        <fullName evidence="3">histidine kinase</fullName>
        <ecNumber evidence="3">2.7.13.3</ecNumber>
    </recommendedName>
</protein>
<keyword evidence="9 16" id="KW-0418">Kinase</keyword>
<feature type="transmembrane region" description="Helical" evidence="14">
    <location>
        <begin position="162"/>
        <end position="184"/>
    </location>
</feature>
<organism evidence="16 17">
    <name type="scientific">Anoxybacteroides rupiense</name>
    <dbReference type="NCBI Taxonomy" id="311460"/>
    <lineage>
        <taxon>Bacteria</taxon>
        <taxon>Bacillati</taxon>
        <taxon>Bacillota</taxon>
        <taxon>Bacilli</taxon>
        <taxon>Bacillales</taxon>
        <taxon>Anoxybacillaceae</taxon>
        <taxon>Anoxybacteroides</taxon>
    </lineage>
</organism>
<name>A0ABD5IUD6_9BACL</name>
<evidence type="ECO:0000256" key="3">
    <source>
        <dbReference type="ARBA" id="ARBA00012438"/>
    </source>
</evidence>
<dbReference type="SUPFAM" id="SSF55874">
    <property type="entry name" value="ATPase domain of HSP90 chaperone/DNA topoisomerase II/histidine kinase"/>
    <property type="match status" value="1"/>
</dbReference>
<evidence type="ECO:0000256" key="6">
    <source>
        <dbReference type="ARBA" id="ARBA00022679"/>
    </source>
</evidence>
<evidence type="ECO:0000256" key="14">
    <source>
        <dbReference type="SAM" id="Phobius"/>
    </source>
</evidence>
<proteinExistence type="predicted"/>
<dbReference type="RefSeq" id="WP_080861107.1">
    <property type="nucleotide sequence ID" value="NZ_JACIDF010000006.1"/>
</dbReference>
<dbReference type="Gene3D" id="1.10.287.130">
    <property type="match status" value="1"/>
</dbReference>
<evidence type="ECO:0000256" key="10">
    <source>
        <dbReference type="ARBA" id="ARBA00022840"/>
    </source>
</evidence>
<evidence type="ECO:0000256" key="13">
    <source>
        <dbReference type="ARBA" id="ARBA00023136"/>
    </source>
</evidence>
<sequence length="416" mass="46771">MGAYINQNLLNNLFYILSSIFVYYFIYDHGKLWKENSRQSQWLFIACTGFSLLLCMKFPIYIADNCIHDLRQIPFLIGTLYGGGIAGGALLFILLIVRSVFYGFQFLTVVVYVTMFIVAALVSPAFQRLNRTSKLYTSVCLTFFLAVLTTGIAIAISDFQVTQSYIVDFILIPPFGMLFVVYIMETLKEAIIMRSKLIKVEKMEIVSQLAASISHEVRNPLTVVKGFIQLMKSQSVPKETQDEYMHIALEEIHRAETIINDYLTFAKPSTNKTEPLMVDQELCYVIHMLQPIAQMNGIKIEEKLQPGSIIGNAQHFRQCFLNLMKNSIEAMPNGGILTVSSTVQENGIIITVQDTGIGMTKEQISRFGEPYFSTKEKGTGLGSMVAVKLIETMNGTWQIQSEVGHGTLTTIMFPKA</sequence>
<dbReference type="SMART" id="SM00387">
    <property type="entry name" value="HATPase_c"/>
    <property type="match status" value="1"/>
</dbReference>
<dbReference type="InterPro" id="IPR036890">
    <property type="entry name" value="HATPase_C_sf"/>
</dbReference>
<keyword evidence="11 14" id="KW-1133">Transmembrane helix</keyword>
<feature type="transmembrane region" description="Helical" evidence="14">
    <location>
        <begin position="102"/>
        <end position="123"/>
    </location>
</feature>
<dbReference type="Gene3D" id="3.30.565.10">
    <property type="entry name" value="Histidine kinase-like ATPase, C-terminal domain"/>
    <property type="match status" value="1"/>
</dbReference>
<evidence type="ECO:0000256" key="5">
    <source>
        <dbReference type="ARBA" id="ARBA00022553"/>
    </source>
</evidence>
<reference evidence="16 17" key="1">
    <citation type="submission" date="2023-03" db="EMBL/GenBank/DDBJ databases">
        <title>Bacillus Genome Sequencing.</title>
        <authorList>
            <person name="Dunlap C."/>
        </authorList>
    </citation>
    <scope>NUCLEOTIDE SEQUENCE [LARGE SCALE GENOMIC DNA]</scope>
    <source>
        <strain evidence="16 17">NRS-38</strain>
    </source>
</reference>
<dbReference type="AlphaFoldDB" id="A0ABD5IUD6"/>
<evidence type="ECO:0000256" key="4">
    <source>
        <dbReference type="ARBA" id="ARBA00022475"/>
    </source>
</evidence>
<dbReference type="Proteomes" id="UP001339962">
    <property type="component" value="Unassembled WGS sequence"/>
</dbReference>
<dbReference type="InterPro" id="IPR005467">
    <property type="entry name" value="His_kinase_dom"/>
</dbReference>
<keyword evidence="6" id="KW-0808">Transferase</keyword>
<evidence type="ECO:0000256" key="2">
    <source>
        <dbReference type="ARBA" id="ARBA00004651"/>
    </source>
</evidence>
<dbReference type="PROSITE" id="PS50109">
    <property type="entry name" value="HIS_KIN"/>
    <property type="match status" value="1"/>
</dbReference>
<dbReference type="Pfam" id="PF00512">
    <property type="entry name" value="HisKA"/>
    <property type="match status" value="1"/>
</dbReference>